<gene>
    <name evidence="1" type="ORF">Pgy4_37391</name>
</gene>
<proteinExistence type="predicted"/>
<reference evidence="1 2" key="1">
    <citation type="journal article" date="2011" name="PLoS Pathog.">
        <title>Dynamic evolution of pathogenicity revealed by sequencing and comparative genomics of 19 Pseudomonas syringae isolates.</title>
        <authorList>
            <person name="Baltrus D.A."/>
            <person name="Nishimura M.T."/>
            <person name="Romanchuk A."/>
            <person name="Chang J.H."/>
            <person name="Mukhtar M.S."/>
            <person name="Cherkis K."/>
            <person name="Roach J."/>
            <person name="Grant S.R."/>
            <person name="Jones C.D."/>
            <person name="Dangl J.L."/>
        </authorList>
    </citation>
    <scope>NUCLEOTIDE SEQUENCE [LARGE SCALE GENOMIC DNA]</scope>
    <source>
        <strain evidence="2">race 4</strain>
    </source>
</reference>
<evidence type="ECO:0000313" key="2">
    <source>
        <dbReference type="Proteomes" id="UP000005466"/>
    </source>
</evidence>
<protein>
    <submittedName>
        <fullName evidence="1">Yersiniabactin non-ribosomal peptide synthetase</fullName>
    </submittedName>
</protein>
<dbReference type="HOGENOM" id="CLU_3019081_0_0_6"/>
<sequence>AAAPQALAYSADVLLINNQLHRLETPHAVLTQWRQLCAPGAAVCVLELAQASALAI</sequence>
<feature type="non-terminal residue" evidence="1">
    <location>
        <position position="1"/>
    </location>
</feature>
<dbReference type="Proteomes" id="UP000005466">
    <property type="component" value="Unassembled WGS sequence"/>
</dbReference>
<comment type="caution">
    <text evidence="1">The sequence shown here is derived from an EMBL/GenBank/DDBJ whole genome shotgun (WGS) entry which is preliminary data.</text>
</comment>
<evidence type="ECO:0000313" key="1">
    <source>
        <dbReference type="EMBL" id="EGH18647.1"/>
    </source>
</evidence>
<organism evidence="1 2">
    <name type="scientific">Pseudomonas savastanoi pv. glycinea str. race 4</name>
    <dbReference type="NCBI Taxonomy" id="875330"/>
    <lineage>
        <taxon>Bacteria</taxon>
        <taxon>Pseudomonadati</taxon>
        <taxon>Pseudomonadota</taxon>
        <taxon>Gammaproteobacteria</taxon>
        <taxon>Pseudomonadales</taxon>
        <taxon>Pseudomonadaceae</taxon>
        <taxon>Pseudomonas</taxon>
    </lineage>
</organism>
<feature type="non-terminal residue" evidence="1">
    <location>
        <position position="56"/>
    </location>
</feature>
<accession>F3CHA5</accession>
<name>F3CHA5_PSESG</name>
<dbReference type="AlphaFoldDB" id="F3CHA5"/>
<dbReference type="EMBL" id="ADWY01002981">
    <property type="protein sequence ID" value="EGH18647.1"/>
    <property type="molecule type" value="Genomic_DNA"/>
</dbReference>